<sequence length="64" mass="7282">MQSSVFTYVTKDYRRNGSTSVKVILFIKLDDDKVFVKASSPGKGMGIDVVMSYDELMMHKYLNP</sequence>
<reference evidence="1" key="1">
    <citation type="journal article" date="2020" name="Nature">
        <title>Giant virus diversity and host interactions through global metagenomics.</title>
        <authorList>
            <person name="Schulz F."/>
            <person name="Roux S."/>
            <person name="Paez-Espino D."/>
            <person name="Jungbluth S."/>
            <person name="Walsh D.A."/>
            <person name="Denef V.J."/>
            <person name="McMahon K.D."/>
            <person name="Konstantinidis K.T."/>
            <person name="Eloe-Fadrosh E.A."/>
            <person name="Kyrpides N.C."/>
            <person name="Woyke T."/>
        </authorList>
    </citation>
    <scope>NUCLEOTIDE SEQUENCE</scope>
    <source>
        <strain evidence="1">GVMAG-M-3300027804-47</strain>
    </source>
</reference>
<protein>
    <submittedName>
        <fullName evidence="1">Uncharacterized protein</fullName>
    </submittedName>
</protein>
<organism evidence="1">
    <name type="scientific">viral metagenome</name>
    <dbReference type="NCBI Taxonomy" id="1070528"/>
    <lineage>
        <taxon>unclassified sequences</taxon>
        <taxon>metagenomes</taxon>
        <taxon>organismal metagenomes</taxon>
    </lineage>
</organism>
<dbReference type="EMBL" id="MN740480">
    <property type="protein sequence ID" value="QHU29057.1"/>
    <property type="molecule type" value="Genomic_DNA"/>
</dbReference>
<accession>A0A6C0LF27</accession>
<name>A0A6C0LF27_9ZZZZ</name>
<evidence type="ECO:0000313" key="1">
    <source>
        <dbReference type="EMBL" id="QHU29057.1"/>
    </source>
</evidence>
<dbReference type="AlphaFoldDB" id="A0A6C0LF27"/>
<proteinExistence type="predicted"/>